<dbReference type="GO" id="GO:0050660">
    <property type="term" value="F:flavin adenine dinucleotide binding"/>
    <property type="evidence" value="ECO:0007669"/>
    <property type="project" value="InterPro"/>
</dbReference>
<evidence type="ECO:0000256" key="2">
    <source>
        <dbReference type="ARBA" id="ARBA00009347"/>
    </source>
</evidence>
<dbReference type="Proteomes" id="UP000030403">
    <property type="component" value="Unassembled WGS sequence"/>
</dbReference>
<dbReference type="CDD" id="cd00567">
    <property type="entry name" value="ACAD"/>
    <property type="match status" value="1"/>
</dbReference>
<evidence type="ECO:0000256" key="5">
    <source>
        <dbReference type="ARBA" id="ARBA00023002"/>
    </source>
</evidence>
<dbReference type="PIRSF" id="PIRSF016578">
    <property type="entry name" value="HsaA"/>
    <property type="match status" value="1"/>
</dbReference>
<dbReference type="AlphaFoldDB" id="A0A0A5HIV5"/>
<dbReference type="OrthoDB" id="9785203at2"/>
<feature type="domain" description="Acyl-CoA oxidase/dehydrogenase middle" evidence="8">
    <location>
        <begin position="129"/>
        <end position="221"/>
    </location>
</feature>
<dbReference type="PANTHER" id="PTHR43884">
    <property type="entry name" value="ACYL-COA DEHYDROGENASE"/>
    <property type="match status" value="1"/>
</dbReference>
<comment type="caution">
    <text evidence="10">The sequence shown here is derived from an EMBL/GenBank/DDBJ whole genome shotgun (WGS) entry which is preliminary data.</text>
</comment>
<keyword evidence="4 6" id="KW-0274">FAD</keyword>
<dbReference type="InterPro" id="IPR046373">
    <property type="entry name" value="Acyl-CoA_Oxase/DH_mid-dom_sf"/>
</dbReference>
<sequence>MMESFKTFVHNKRQEDLVQKAGEIAQKISKQSNINDQQADFSKENVKVFQNEQYLSLTIPESYGGEGLSLYEFLLIQERLAMGDGPAALSVGWHLGILMELRDESLIERPIYKQLAEEVGTSQVLVNRAASEPATGSPTRGGVPETTAHFEDGHYIISGRKTFTTMASVLDYAIINAFIPELDEIGWFFIPLHYKGVKVDKTWDTLGMRGTGSHDLVLEDVKIPEDYYVERKDDQPKGPKGWLLHIPACYLGIALAASQDAIEFAKNFQPNSLDTPISEVAHIQQKIGDMELKLLQARHFMYSVARQWDEEPEKRPSLSSSLGAVKTTATNTANEVVDLAMRIAGGRGLSKSYPFEKYYRDVRAGLHNPPMDDMVLTMLAKEAIERQNSKD</sequence>
<dbReference type="Pfam" id="PF00441">
    <property type="entry name" value="Acyl-CoA_dh_1"/>
    <property type="match status" value="1"/>
</dbReference>
<dbReference type="PANTHER" id="PTHR43884:SF25">
    <property type="entry name" value="ACYL-COA DEHYDROGENASE YDBM-RELATED"/>
    <property type="match status" value="1"/>
</dbReference>
<dbReference type="InterPro" id="IPR013786">
    <property type="entry name" value="AcylCoA_DH/ox_N"/>
</dbReference>
<dbReference type="SUPFAM" id="SSF56645">
    <property type="entry name" value="Acyl-CoA dehydrogenase NM domain-like"/>
    <property type="match status" value="1"/>
</dbReference>
<dbReference type="RefSeq" id="WP_027447648.1">
    <property type="nucleotide sequence ID" value="NZ_AULJ01000079.1"/>
</dbReference>
<keyword evidence="3 6" id="KW-0285">Flavoprotein</keyword>
<dbReference type="SUPFAM" id="SSF47203">
    <property type="entry name" value="Acyl-CoA dehydrogenase C-terminal domain-like"/>
    <property type="match status" value="1"/>
</dbReference>
<dbReference type="GO" id="GO:0003995">
    <property type="term" value="F:acyl-CoA dehydrogenase activity"/>
    <property type="evidence" value="ECO:0007669"/>
    <property type="project" value="TreeGrafter"/>
</dbReference>
<evidence type="ECO:0000256" key="3">
    <source>
        <dbReference type="ARBA" id="ARBA00022630"/>
    </source>
</evidence>
<dbReference type="Gene3D" id="2.40.110.10">
    <property type="entry name" value="Butyryl-CoA Dehydrogenase, subunit A, domain 2"/>
    <property type="match status" value="1"/>
</dbReference>
<dbReference type="InterPro" id="IPR006091">
    <property type="entry name" value="Acyl-CoA_Oxase/DH_mid-dom"/>
</dbReference>
<evidence type="ECO:0000256" key="4">
    <source>
        <dbReference type="ARBA" id="ARBA00022827"/>
    </source>
</evidence>
<evidence type="ECO:0000313" key="10">
    <source>
        <dbReference type="EMBL" id="KGX83547.1"/>
    </source>
</evidence>
<proteinExistence type="inferred from homology"/>
<dbReference type="InterPro" id="IPR009075">
    <property type="entry name" value="AcylCo_DH/oxidase_C"/>
</dbReference>
<comment type="cofactor">
    <cofactor evidence="1 6">
        <name>FAD</name>
        <dbReference type="ChEBI" id="CHEBI:57692"/>
    </cofactor>
</comment>
<dbReference type="Gene3D" id="1.20.140.10">
    <property type="entry name" value="Butyryl-CoA Dehydrogenase, subunit A, domain 3"/>
    <property type="match status" value="1"/>
</dbReference>
<keyword evidence="11" id="KW-1185">Reference proteome</keyword>
<dbReference type="Pfam" id="PF02770">
    <property type="entry name" value="Acyl-CoA_dh_M"/>
    <property type="match status" value="1"/>
</dbReference>
<name>A0A0A5HIV5_9BACI</name>
<gene>
    <name evidence="10" type="ORF">N783_02740</name>
</gene>
<evidence type="ECO:0000313" key="11">
    <source>
        <dbReference type="Proteomes" id="UP000030403"/>
    </source>
</evidence>
<evidence type="ECO:0000256" key="6">
    <source>
        <dbReference type="RuleBase" id="RU362125"/>
    </source>
</evidence>
<dbReference type="Pfam" id="PF02771">
    <property type="entry name" value="Acyl-CoA_dh_N"/>
    <property type="match status" value="1"/>
</dbReference>
<reference evidence="10 11" key="1">
    <citation type="submission" date="2013-08" db="EMBL/GenBank/DDBJ databases">
        <authorList>
            <person name="Huang J."/>
            <person name="Wang G."/>
        </authorList>
    </citation>
    <scope>NUCLEOTIDE SEQUENCE [LARGE SCALE GENOMIC DNA]</scope>
    <source>
        <strain evidence="10 11">BH030004</strain>
    </source>
</reference>
<comment type="similarity">
    <text evidence="2 6">Belongs to the acyl-CoA dehydrogenase family.</text>
</comment>
<accession>A0A0A5HIV5</accession>
<keyword evidence="5 6" id="KW-0560">Oxidoreductase</keyword>
<evidence type="ECO:0000259" key="7">
    <source>
        <dbReference type="Pfam" id="PF00441"/>
    </source>
</evidence>
<dbReference type="InterPro" id="IPR037069">
    <property type="entry name" value="AcylCoA_DH/ox_N_sf"/>
</dbReference>
<evidence type="ECO:0000259" key="8">
    <source>
        <dbReference type="Pfam" id="PF02770"/>
    </source>
</evidence>
<dbReference type="InterPro" id="IPR009100">
    <property type="entry name" value="AcylCoA_DH/oxidase_NM_dom_sf"/>
</dbReference>
<dbReference type="InterPro" id="IPR036250">
    <property type="entry name" value="AcylCo_DH-like_C"/>
</dbReference>
<dbReference type="STRING" id="1385511.GCA_000425225_04188"/>
<evidence type="ECO:0000259" key="9">
    <source>
        <dbReference type="Pfam" id="PF02771"/>
    </source>
</evidence>
<evidence type="ECO:0000256" key="1">
    <source>
        <dbReference type="ARBA" id="ARBA00001974"/>
    </source>
</evidence>
<dbReference type="EMBL" id="AVPF01000099">
    <property type="protein sequence ID" value="KGX83547.1"/>
    <property type="molecule type" value="Genomic_DNA"/>
</dbReference>
<dbReference type="eggNOG" id="COG1960">
    <property type="taxonomic scope" value="Bacteria"/>
</dbReference>
<dbReference type="Gene3D" id="1.10.540.10">
    <property type="entry name" value="Acyl-CoA dehydrogenase/oxidase, N-terminal domain"/>
    <property type="match status" value="1"/>
</dbReference>
<organism evidence="10 11">
    <name type="scientific">Pontibacillus marinus BH030004 = DSM 16465</name>
    <dbReference type="NCBI Taxonomy" id="1385511"/>
    <lineage>
        <taxon>Bacteria</taxon>
        <taxon>Bacillati</taxon>
        <taxon>Bacillota</taxon>
        <taxon>Bacilli</taxon>
        <taxon>Bacillales</taxon>
        <taxon>Bacillaceae</taxon>
        <taxon>Pontibacillus</taxon>
    </lineage>
</organism>
<feature type="domain" description="Acyl-CoA dehydrogenase/oxidase C-terminal" evidence="7">
    <location>
        <begin position="248"/>
        <end position="364"/>
    </location>
</feature>
<protein>
    <submittedName>
        <fullName evidence="10">Acyl-CoA dehydrogenase</fullName>
    </submittedName>
</protein>
<feature type="domain" description="Acyl-CoA dehydrogenase/oxidase N-terminal" evidence="9">
    <location>
        <begin position="13"/>
        <end position="100"/>
    </location>
</feature>